<dbReference type="WBParaSite" id="EVEC_0000211001-mRNA-1">
    <property type="protein sequence ID" value="EVEC_0000211001-mRNA-1"/>
    <property type="gene ID" value="EVEC_0000211001"/>
</dbReference>
<gene>
    <name evidence="1" type="ORF">EVEC_LOCUS1818</name>
</gene>
<dbReference type="PANTHER" id="PTHR37431">
    <property type="entry name" value="PROTEIN CBG06927"/>
    <property type="match status" value="1"/>
</dbReference>
<dbReference type="OrthoDB" id="5912690at2759"/>
<evidence type="ECO:0000313" key="3">
    <source>
        <dbReference type="WBParaSite" id="EVEC_0000211001-mRNA-1"/>
    </source>
</evidence>
<organism evidence="3">
    <name type="scientific">Enterobius vermicularis</name>
    <name type="common">Human pinworm</name>
    <dbReference type="NCBI Taxonomy" id="51028"/>
    <lineage>
        <taxon>Eukaryota</taxon>
        <taxon>Metazoa</taxon>
        <taxon>Ecdysozoa</taxon>
        <taxon>Nematoda</taxon>
        <taxon>Chromadorea</taxon>
        <taxon>Rhabditida</taxon>
        <taxon>Spirurina</taxon>
        <taxon>Oxyuridomorpha</taxon>
        <taxon>Oxyuroidea</taxon>
        <taxon>Oxyuridae</taxon>
        <taxon>Enterobius</taxon>
    </lineage>
</organism>
<dbReference type="EMBL" id="UXUI01007270">
    <property type="protein sequence ID" value="VDD86675.1"/>
    <property type="molecule type" value="Genomic_DNA"/>
</dbReference>
<dbReference type="PANTHER" id="PTHR37431:SF3">
    <property type="entry name" value="DUF19 DOMAIN-CONTAINING PROTEIN"/>
    <property type="match status" value="1"/>
</dbReference>
<protein>
    <submittedName>
        <fullName evidence="3">CPG4 domain-containing protein</fullName>
    </submittedName>
</protein>
<sequence length="331" mass="36924">MSTYQAVCIVVSANYDCPHWANEKIHECVKPVQNFAKALDQKESTVSPNVTDHKFGNAISIPKIGGQVFQELCSLIRDFNKCVVESREQCPKHIMISLIDASYGFLCNEGYEAFMSSAECLIELDHKPSVKRCHDEALGDIEKANAEAGITLPVKLDRMCEALNFFSGCVRMPIRHNCGVAAWAVIFRVLRDTTNALLPNCQFTGQSKKLFSTTQVMPFRVYKPTNIQIAPRVVSSSTEMVCFPVNDKKEATVFVPNRKSEYRATRTQGYDPNSMYYNNKKSKSRGESPLPGKLAGAAVRLCTAEGIGRMKEAKNKDDGKYNIAIFNHSKV</sequence>
<reference evidence="1 2" key="2">
    <citation type="submission" date="2018-10" db="EMBL/GenBank/DDBJ databases">
        <authorList>
            <consortium name="Pathogen Informatics"/>
        </authorList>
    </citation>
    <scope>NUCLEOTIDE SEQUENCE [LARGE SCALE GENOMIC DNA]</scope>
</reference>
<accession>A0A158Q9I1</accession>
<dbReference type="Proteomes" id="UP000274131">
    <property type="component" value="Unassembled WGS sequence"/>
</dbReference>
<reference evidence="3" key="1">
    <citation type="submission" date="2016-04" db="UniProtKB">
        <authorList>
            <consortium name="WormBaseParasite"/>
        </authorList>
    </citation>
    <scope>IDENTIFICATION</scope>
</reference>
<keyword evidence="2" id="KW-1185">Reference proteome</keyword>
<proteinExistence type="predicted"/>
<dbReference type="AlphaFoldDB" id="A0A158Q9I1"/>
<evidence type="ECO:0000313" key="1">
    <source>
        <dbReference type="EMBL" id="VDD86675.1"/>
    </source>
</evidence>
<name>A0A158Q9I1_ENTVE</name>
<evidence type="ECO:0000313" key="2">
    <source>
        <dbReference type="Proteomes" id="UP000274131"/>
    </source>
</evidence>